<sequence>MFQTKTKGLIAGAIASSMLMLSACSTDGNTTAGTASPNAGANNSPAVEKSSNPVTLQVWMPVSFPELDPAIKQIGTDFEKTHPNIKVEITTIPFADYFQKLSVAYAGGIQPDVHGLGFGQLISTVDQGNYMDMNPLIQKDNWSGKSDFFPDILKAGQWNGGLYGLLIPETRPLVWRKDYFQEAGLDPNKPPQTYDELFAYAKKLSKKDSSGKVTRSGLDITTSTINNVNSEQAYLSMLLLNGLNFYDEKGNPTFDSPESVKVANQLTDLVKSKDVMFQADANVTGSLFQNSMAAMGFQSSYSLGQLTKSIGNDKIGFALPPKGPTGKQTSLMLGTFMTIAKKSAHSQEAWEFLKFMFSPDEFFQFSKATGYVPPMQSLQAKFEGLGEANKVIFASMKDAGGYLPSSNWSIITKYLRIGLEEAYYGKKTPEQAMKDNADKARQEVSKK</sequence>
<dbReference type="InterPro" id="IPR006059">
    <property type="entry name" value="SBP"/>
</dbReference>
<evidence type="ECO:0000256" key="1">
    <source>
        <dbReference type="SAM" id="SignalP"/>
    </source>
</evidence>
<dbReference type="Pfam" id="PF13416">
    <property type="entry name" value="SBP_bac_8"/>
    <property type="match status" value="1"/>
</dbReference>
<dbReference type="InterPro" id="IPR050490">
    <property type="entry name" value="Bact_solute-bd_prot1"/>
</dbReference>
<name>A0ABM9CXT5_9BACL</name>
<dbReference type="PANTHER" id="PTHR43649:SF12">
    <property type="entry name" value="DIACETYLCHITOBIOSE BINDING PROTEIN DASA"/>
    <property type="match status" value="1"/>
</dbReference>
<protein>
    <recommendedName>
        <fullName evidence="4">Sugar ABC transporter substrate-binding protein</fullName>
    </recommendedName>
</protein>
<proteinExistence type="predicted"/>
<comment type="caution">
    <text evidence="2">The sequence shown here is derived from an EMBL/GenBank/DDBJ whole genome shotgun (WGS) entry which is preliminary data.</text>
</comment>
<dbReference type="EMBL" id="CAKMMW010000025">
    <property type="protein sequence ID" value="CAH1225574.1"/>
    <property type="molecule type" value="Genomic_DNA"/>
</dbReference>
<feature type="signal peptide" evidence="1">
    <location>
        <begin position="1"/>
        <end position="23"/>
    </location>
</feature>
<evidence type="ECO:0000313" key="2">
    <source>
        <dbReference type="EMBL" id="CAH1225574.1"/>
    </source>
</evidence>
<keyword evidence="1" id="KW-0732">Signal</keyword>
<dbReference type="SUPFAM" id="SSF53850">
    <property type="entry name" value="Periplasmic binding protein-like II"/>
    <property type="match status" value="1"/>
</dbReference>
<evidence type="ECO:0000313" key="3">
    <source>
        <dbReference type="Proteomes" id="UP000838821"/>
    </source>
</evidence>
<feature type="chain" id="PRO_5046887837" description="Sugar ABC transporter substrate-binding protein" evidence="1">
    <location>
        <begin position="24"/>
        <end position="447"/>
    </location>
</feature>
<dbReference type="RefSeq" id="WP_236291944.1">
    <property type="nucleotide sequence ID" value="NZ_CAKMMW010000025.1"/>
</dbReference>
<dbReference type="PROSITE" id="PS51257">
    <property type="entry name" value="PROKAR_LIPOPROTEIN"/>
    <property type="match status" value="1"/>
</dbReference>
<keyword evidence="3" id="KW-1185">Reference proteome</keyword>
<accession>A0ABM9CXT5</accession>
<dbReference type="Proteomes" id="UP000838821">
    <property type="component" value="Unassembled WGS sequence"/>
</dbReference>
<evidence type="ECO:0008006" key="4">
    <source>
        <dbReference type="Google" id="ProtNLM"/>
    </source>
</evidence>
<dbReference type="Gene3D" id="3.40.190.10">
    <property type="entry name" value="Periplasmic binding protein-like II"/>
    <property type="match status" value="1"/>
</dbReference>
<dbReference type="PANTHER" id="PTHR43649">
    <property type="entry name" value="ARABINOSE-BINDING PROTEIN-RELATED"/>
    <property type="match status" value="1"/>
</dbReference>
<reference evidence="2" key="1">
    <citation type="submission" date="2022-01" db="EMBL/GenBank/DDBJ databases">
        <authorList>
            <person name="Criscuolo A."/>
        </authorList>
    </citation>
    <scope>NUCLEOTIDE SEQUENCE</scope>
    <source>
        <strain evidence="2">CIP111891</strain>
    </source>
</reference>
<gene>
    <name evidence="2" type="ORF">PAECIP111891_05830</name>
</gene>
<dbReference type="CDD" id="cd14748">
    <property type="entry name" value="PBP2_UgpB"/>
    <property type="match status" value="1"/>
</dbReference>
<organism evidence="2 3">
    <name type="scientific">Paenibacillus allorhizoplanae</name>
    <dbReference type="NCBI Taxonomy" id="2905648"/>
    <lineage>
        <taxon>Bacteria</taxon>
        <taxon>Bacillati</taxon>
        <taxon>Bacillota</taxon>
        <taxon>Bacilli</taxon>
        <taxon>Bacillales</taxon>
        <taxon>Paenibacillaceae</taxon>
        <taxon>Paenibacillus</taxon>
    </lineage>
</organism>